<dbReference type="EMBL" id="RBNJ01012713">
    <property type="protein sequence ID" value="RUS25535.1"/>
    <property type="molecule type" value="Genomic_DNA"/>
</dbReference>
<proteinExistence type="predicted"/>
<organism evidence="2 3">
    <name type="scientific">Jimgerdemannia flammicorona</name>
    <dbReference type="NCBI Taxonomy" id="994334"/>
    <lineage>
        <taxon>Eukaryota</taxon>
        <taxon>Fungi</taxon>
        <taxon>Fungi incertae sedis</taxon>
        <taxon>Mucoromycota</taxon>
        <taxon>Mucoromycotina</taxon>
        <taxon>Endogonomycetes</taxon>
        <taxon>Endogonales</taxon>
        <taxon>Endogonaceae</taxon>
        <taxon>Jimgerdemannia</taxon>
    </lineage>
</organism>
<evidence type="ECO:0000313" key="2">
    <source>
        <dbReference type="EMBL" id="RUS25535.1"/>
    </source>
</evidence>
<evidence type="ECO:0008006" key="4">
    <source>
        <dbReference type="Google" id="ProtNLM"/>
    </source>
</evidence>
<dbReference type="Proteomes" id="UP000274822">
    <property type="component" value="Unassembled WGS sequence"/>
</dbReference>
<protein>
    <recommendedName>
        <fullName evidence="4">Major facilitator superfamily (MFS) profile domain-containing protein</fullName>
    </recommendedName>
</protein>
<evidence type="ECO:0000313" key="3">
    <source>
        <dbReference type="Proteomes" id="UP000274822"/>
    </source>
</evidence>
<reference evidence="2 3" key="1">
    <citation type="journal article" date="2018" name="New Phytol.">
        <title>Phylogenomics of Endogonaceae and evolution of mycorrhizas within Mucoromycota.</title>
        <authorList>
            <person name="Chang Y."/>
            <person name="Desiro A."/>
            <person name="Na H."/>
            <person name="Sandor L."/>
            <person name="Lipzen A."/>
            <person name="Clum A."/>
            <person name="Barry K."/>
            <person name="Grigoriev I.V."/>
            <person name="Martin F.M."/>
            <person name="Stajich J.E."/>
            <person name="Smith M.E."/>
            <person name="Bonito G."/>
            <person name="Spatafora J.W."/>
        </authorList>
    </citation>
    <scope>NUCLEOTIDE SEQUENCE [LARGE SCALE GENOMIC DNA]</scope>
    <source>
        <strain evidence="2 3">AD002</strain>
    </source>
</reference>
<accession>A0A433Q6X6</accession>
<evidence type="ECO:0000256" key="1">
    <source>
        <dbReference type="SAM" id="MobiDB-lite"/>
    </source>
</evidence>
<gene>
    <name evidence="2" type="ORF">BC938DRAFT_472017</name>
</gene>
<feature type="region of interest" description="Disordered" evidence="1">
    <location>
        <begin position="46"/>
        <end position="84"/>
    </location>
</feature>
<name>A0A433Q6X6_9FUNG</name>
<keyword evidence="3" id="KW-1185">Reference proteome</keyword>
<sequence>MALARLAIFRLQESPRYLLASRRKREAITVLRTIVRTNGSSVVIDARDLPDPSDARPLGLHSYDHAEDDEGGRGIPGRRSCHRT</sequence>
<comment type="caution">
    <text evidence="2">The sequence shown here is derived from an EMBL/GenBank/DDBJ whole genome shotgun (WGS) entry which is preliminary data.</text>
</comment>
<dbReference type="AlphaFoldDB" id="A0A433Q6X6"/>